<dbReference type="EMBL" id="CALNXI010001669">
    <property type="protein sequence ID" value="CAH3174540.1"/>
    <property type="molecule type" value="Genomic_DNA"/>
</dbReference>
<reference evidence="1 2" key="1">
    <citation type="submission" date="2022-05" db="EMBL/GenBank/DDBJ databases">
        <authorList>
            <consortium name="Genoscope - CEA"/>
            <person name="William W."/>
        </authorList>
    </citation>
    <scope>NUCLEOTIDE SEQUENCE [LARGE SCALE GENOMIC DNA]</scope>
</reference>
<organism evidence="1 2">
    <name type="scientific">Porites evermanni</name>
    <dbReference type="NCBI Taxonomy" id="104178"/>
    <lineage>
        <taxon>Eukaryota</taxon>
        <taxon>Metazoa</taxon>
        <taxon>Cnidaria</taxon>
        <taxon>Anthozoa</taxon>
        <taxon>Hexacorallia</taxon>
        <taxon>Scleractinia</taxon>
        <taxon>Fungiina</taxon>
        <taxon>Poritidae</taxon>
        <taxon>Porites</taxon>
    </lineage>
</organism>
<proteinExistence type="predicted"/>
<name>A0ABN8R907_9CNID</name>
<sequence>VQAEQEDLFKQAVYREIRPMRSTVRGKVIVKNIEMTRLQDSKAIFFKMGAAPIGEMYMNGSEKVYVVRQRDFFGPLIPQEIKELVLAKYREDLFLKWYNY</sequence>
<accession>A0ABN8R907</accession>
<comment type="caution">
    <text evidence="1">The sequence shown here is derived from an EMBL/GenBank/DDBJ whole genome shotgun (WGS) entry which is preliminary data.</text>
</comment>
<dbReference type="Proteomes" id="UP001159427">
    <property type="component" value="Unassembled WGS sequence"/>
</dbReference>
<evidence type="ECO:0000313" key="2">
    <source>
        <dbReference type="Proteomes" id="UP001159427"/>
    </source>
</evidence>
<gene>
    <name evidence="1" type="ORF">PEVE_00009593</name>
</gene>
<protein>
    <submittedName>
        <fullName evidence="1">Uncharacterized protein</fullName>
    </submittedName>
</protein>
<keyword evidence="2" id="KW-1185">Reference proteome</keyword>
<evidence type="ECO:0000313" key="1">
    <source>
        <dbReference type="EMBL" id="CAH3174540.1"/>
    </source>
</evidence>
<feature type="non-terminal residue" evidence="1">
    <location>
        <position position="1"/>
    </location>
</feature>